<keyword evidence="5" id="KW-1185">Reference proteome</keyword>
<dbReference type="Gene3D" id="3.90.1750.20">
    <property type="entry name" value="Putative Large Serine Recombinase, Chain B, Domain 2"/>
    <property type="match status" value="1"/>
</dbReference>
<accession>A0A9X1SFS1</accession>
<dbReference type="InterPro" id="IPR038109">
    <property type="entry name" value="DNA_bind_recomb_sf"/>
</dbReference>
<dbReference type="InterPro" id="IPR036162">
    <property type="entry name" value="Resolvase-like_N_sf"/>
</dbReference>
<organism evidence="4 5">
    <name type="scientific">Blastopirellula sediminis</name>
    <dbReference type="NCBI Taxonomy" id="2894196"/>
    <lineage>
        <taxon>Bacteria</taxon>
        <taxon>Pseudomonadati</taxon>
        <taxon>Planctomycetota</taxon>
        <taxon>Planctomycetia</taxon>
        <taxon>Pirellulales</taxon>
        <taxon>Pirellulaceae</taxon>
        <taxon>Blastopirellula</taxon>
    </lineage>
</organism>
<dbReference type="EMBL" id="JAJKFT010000004">
    <property type="protein sequence ID" value="MCC9628648.1"/>
    <property type="molecule type" value="Genomic_DNA"/>
</dbReference>
<dbReference type="PANTHER" id="PTHR30461:SF23">
    <property type="entry name" value="DNA RECOMBINASE-RELATED"/>
    <property type="match status" value="1"/>
</dbReference>
<comment type="caution">
    <text evidence="4">The sequence shown here is derived from an EMBL/GenBank/DDBJ whole genome shotgun (WGS) entry which is preliminary data.</text>
</comment>
<name>A0A9X1SFS1_9BACT</name>
<dbReference type="SUPFAM" id="SSF53041">
    <property type="entry name" value="Resolvase-like"/>
    <property type="match status" value="1"/>
</dbReference>
<dbReference type="Pfam" id="PF00239">
    <property type="entry name" value="Resolvase"/>
    <property type="match status" value="1"/>
</dbReference>
<dbReference type="SMART" id="SM00857">
    <property type="entry name" value="Resolvase"/>
    <property type="match status" value="1"/>
</dbReference>
<dbReference type="RefSeq" id="WP_230218074.1">
    <property type="nucleotide sequence ID" value="NZ_JAJKFT010000004.1"/>
</dbReference>
<dbReference type="GO" id="GO:0003677">
    <property type="term" value="F:DNA binding"/>
    <property type="evidence" value="ECO:0007669"/>
    <property type="project" value="InterPro"/>
</dbReference>
<dbReference type="Proteomes" id="UP001139103">
    <property type="component" value="Unassembled WGS sequence"/>
</dbReference>
<feature type="domain" description="Resolvase/invertase-type recombinase catalytic" evidence="2">
    <location>
        <begin position="21"/>
        <end position="175"/>
    </location>
</feature>
<evidence type="ECO:0000259" key="3">
    <source>
        <dbReference type="PROSITE" id="PS51737"/>
    </source>
</evidence>
<dbReference type="InterPro" id="IPR011109">
    <property type="entry name" value="DNA_bind_recombinase_dom"/>
</dbReference>
<feature type="region of interest" description="Disordered" evidence="1">
    <location>
        <begin position="1"/>
        <end position="22"/>
    </location>
</feature>
<evidence type="ECO:0000313" key="4">
    <source>
        <dbReference type="EMBL" id="MCC9628648.1"/>
    </source>
</evidence>
<feature type="domain" description="Recombinase" evidence="3">
    <location>
        <begin position="201"/>
        <end position="325"/>
    </location>
</feature>
<dbReference type="PROSITE" id="PS51736">
    <property type="entry name" value="RECOMBINASES_3"/>
    <property type="match status" value="1"/>
</dbReference>
<dbReference type="CDD" id="cd00338">
    <property type="entry name" value="Ser_Recombinase"/>
    <property type="match status" value="1"/>
</dbReference>
<gene>
    <name evidence="4" type="ORF">LOC68_09580</name>
</gene>
<dbReference type="Gene3D" id="3.40.50.1390">
    <property type="entry name" value="Resolvase, N-terminal catalytic domain"/>
    <property type="match status" value="1"/>
</dbReference>
<dbReference type="FunFam" id="3.40.50.1390:FF:000008">
    <property type="entry name" value="DNA recombinase"/>
    <property type="match status" value="1"/>
</dbReference>
<reference evidence="4" key="1">
    <citation type="submission" date="2021-11" db="EMBL/GenBank/DDBJ databases">
        <title>Genome sequence.</title>
        <authorList>
            <person name="Sun Q."/>
        </authorList>
    </citation>
    <scope>NUCLEOTIDE SEQUENCE</scope>
    <source>
        <strain evidence="4">JC732</strain>
    </source>
</reference>
<proteinExistence type="predicted"/>
<evidence type="ECO:0000259" key="2">
    <source>
        <dbReference type="PROSITE" id="PS51736"/>
    </source>
</evidence>
<sequence>MVPASIEHASNSDQKPSEKKRAAQYVRMSTEHQQYSTLNQEDIIREYAERRGFEIVRTYADEGKSGLSVAGRDSLRRLIADVQELRADFDVILVYDVSRWGRFQDADESAYYEYLCKRAGIEVHYCAEQFENDGGPTSTIIKSVKRAMAGEYSRELSSKVFKGQCRLIELGFRQGGAPGFGLRRMLIDQGGQSKSILNRGEYKSLQTDRVILVPGPPDEVVVVREIYDLFVRKGKREGEIAGLLNSRGITTDYGRQWNRGTVAQVLTNEKYIGNNVYNRTSFKLKRKHVVNSPEMWVRADGAFEPIVPPDLFFTAQGIAQERNRRFSDDELIERLKLLASRHPTLSAAIIDSADDIPTSSTFRSRFGSLIRAYRLAGYTPERDYRYLEINRHLRELYPDLVADVVQRLDAVGASVTRDATSDLLLINGEYSASMVLSRCRQTPAGALRWWIKFDERIAPDITILVRMDPENEVATDYYLFPLMDLAEPKVLLCETNGAFLDTYQFDNLDYFAQLAARSRIEVAA</sequence>
<dbReference type="PANTHER" id="PTHR30461">
    <property type="entry name" value="DNA-INVERTASE FROM LAMBDOID PROPHAGE"/>
    <property type="match status" value="1"/>
</dbReference>
<dbReference type="InterPro" id="IPR006119">
    <property type="entry name" value="Resolv_N"/>
</dbReference>
<protein>
    <submittedName>
        <fullName evidence="4">Recombinase family protein</fullName>
    </submittedName>
</protein>
<dbReference type="InterPro" id="IPR050639">
    <property type="entry name" value="SSR_resolvase"/>
</dbReference>
<evidence type="ECO:0000313" key="5">
    <source>
        <dbReference type="Proteomes" id="UP001139103"/>
    </source>
</evidence>
<evidence type="ECO:0000256" key="1">
    <source>
        <dbReference type="SAM" id="MobiDB-lite"/>
    </source>
</evidence>
<dbReference type="PROSITE" id="PS51737">
    <property type="entry name" value="RECOMBINASE_DNA_BIND"/>
    <property type="match status" value="1"/>
</dbReference>
<dbReference type="AlphaFoldDB" id="A0A9X1SFS1"/>
<dbReference type="Pfam" id="PF07508">
    <property type="entry name" value="Recombinase"/>
    <property type="match status" value="1"/>
</dbReference>
<dbReference type="GO" id="GO:0000150">
    <property type="term" value="F:DNA strand exchange activity"/>
    <property type="evidence" value="ECO:0007669"/>
    <property type="project" value="InterPro"/>
</dbReference>